<dbReference type="Pfam" id="PF13524">
    <property type="entry name" value="Glyco_trans_1_2"/>
    <property type="match status" value="1"/>
</dbReference>
<gene>
    <name evidence="2" type="ORF">E5R92_03300</name>
</gene>
<dbReference type="KEGG" id="peg:E5R92_03300"/>
<dbReference type="Proteomes" id="UP000501094">
    <property type="component" value="Chromosome"/>
</dbReference>
<protein>
    <recommendedName>
        <fullName evidence="1">Spore protein YkvP/CgeB glycosyl transferase-like domain-containing protein</fullName>
    </recommendedName>
</protein>
<name>A0A6H1Q2S9_9PROT</name>
<dbReference type="RefSeq" id="WP_168606690.1">
    <property type="nucleotide sequence ID" value="NZ_CP038852.1"/>
</dbReference>
<organism evidence="2 3">
    <name type="scientific">Candidatus Pelagibacter giovannonii</name>
    <dbReference type="NCBI Taxonomy" id="2563896"/>
    <lineage>
        <taxon>Bacteria</taxon>
        <taxon>Pseudomonadati</taxon>
        <taxon>Pseudomonadota</taxon>
        <taxon>Alphaproteobacteria</taxon>
        <taxon>Candidatus Pelagibacterales</taxon>
        <taxon>Candidatus Pelagibacteraceae</taxon>
        <taxon>Candidatus Pelagibacter</taxon>
    </lineage>
</organism>
<evidence type="ECO:0000259" key="1">
    <source>
        <dbReference type="Pfam" id="PF13524"/>
    </source>
</evidence>
<accession>A0A6H1Q2S9</accession>
<dbReference type="AlphaFoldDB" id="A0A6H1Q2S9"/>
<dbReference type="EMBL" id="CP038852">
    <property type="protein sequence ID" value="QIZ20810.1"/>
    <property type="molecule type" value="Genomic_DNA"/>
</dbReference>
<feature type="domain" description="Spore protein YkvP/CgeB glycosyl transferase-like" evidence="1">
    <location>
        <begin position="184"/>
        <end position="327"/>
    </location>
</feature>
<proteinExistence type="predicted"/>
<keyword evidence="3" id="KW-1185">Reference proteome</keyword>
<reference evidence="2 3" key="1">
    <citation type="journal article" date="2020" name="Nat. Microbiol.">
        <title>Lysogenic host-virus interactions in SAR11 marine bacteria.</title>
        <authorList>
            <person name="Morris R.M."/>
            <person name="Cain K.R."/>
            <person name="Hvorecny K.L."/>
            <person name="Kollman J.M."/>
        </authorList>
    </citation>
    <scope>NUCLEOTIDE SEQUENCE [LARGE SCALE GENOMIC DNA]</scope>
    <source>
        <strain evidence="2 3">NP1</strain>
    </source>
</reference>
<sequence length="335" mass="40444">MRNIIIFGSIAQTSLENKYLSALRKLKEFSKIYDIDSYFPEIFKIKFLNNLFLYPRIFFNSLFLLIICLRSKNKIIIIFKGQFYLGFIINYLKNRNKHFFVNINGDDPFNLSLIDISTKNLIRSLSSYDLVFTWSKKILRTLKSLKLKCKLEYLPFAYDEIIKNFPKRTKREKVIFYGSWDLDREKFLNKLKNDDLHIFGDGWKNCSSNFFHRDRLFAKEINRKKILKEITKSYAVINMFRKQNYSSHNMKSFEIPAYGGIQFSEYSKELESFFKKNKSIFFYRSSKDLIKKLKIFKKKNKFDRYIKYALESVSNQSYKERAKKILDYVYKYKKN</sequence>
<evidence type="ECO:0000313" key="3">
    <source>
        <dbReference type="Proteomes" id="UP000501094"/>
    </source>
</evidence>
<dbReference type="InterPro" id="IPR055259">
    <property type="entry name" value="YkvP/CgeB_Glyco_trans-like"/>
</dbReference>
<evidence type="ECO:0000313" key="2">
    <source>
        <dbReference type="EMBL" id="QIZ20810.1"/>
    </source>
</evidence>